<reference evidence="5" key="2">
    <citation type="journal article" date="2023" name="IMA Fungus">
        <title>Comparative genomic study of the Penicillium genus elucidates a diverse pangenome and 15 lateral gene transfer events.</title>
        <authorList>
            <person name="Petersen C."/>
            <person name="Sorensen T."/>
            <person name="Nielsen M.R."/>
            <person name="Sondergaard T.E."/>
            <person name="Sorensen J.L."/>
            <person name="Fitzpatrick D.A."/>
            <person name="Frisvad J.C."/>
            <person name="Nielsen K.L."/>
        </authorList>
    </citation>
    <scope>NUCLEOTIDE SEQUENCE</scope>
    <source>
        <strain evidence="5">IBT 30069</strain>
    </source>
</reference>
<comment type="caution">
    <text evidence="5">The sequence shown here is derived from an EMBL/GenBank/DDBJ whole genome shotgun (WGS) entry which is preliminary data.</text>
</comment>
<keyword evidence="3" id="KW-0949">S-adenosyl-L-methionine</keyword>
<evidence type="ECO:0000313" key="6">
    <source>
        <dbReference type="Proteomes" id="UP001149165"/>
    </source>
</evidence>
<dbReference type="GO" id="GO:0016740">
    <property type="term" value="F:transferase activity"/>
    <property type="evidence" value="ECO:0007669"/>
    <property type="project" value="UniProtKB-KW"/>
</dbReference>
<dbReference type="AlphaFoldDB" id="A0A9W9FYY1"/>
<dbReference type="EMBL" id="JAPQKH010000003">
    <property type="protein sequence ID" value="KAJ5108979.1"/>
    <property type="molecule type" value="Genomic_DNA"/>
</dbReference>
<gene>
    <name evidence="5" type="ORF">N7456_005654</name>
</gene>
<dbReference type="SUPFAM" id="SSF53335">
    <property type="entry name" value="S-adenosyl-L-methionine-dependent methyltransferases"/>
    <property type="match status" value="1"/>
</dbReference>
<dbReference type="PANTHER" id="PTHR35897">
    <property type="entry name" value="METHYLTRANSFERASE AUSD"/>
    <property type="match status" value="1"/>
</dbReference>
<sequence>MTQTNSDLRSRLAKVENPHELPWYLNEFEEVPEPARTILEKYSNIAPDNVLQHVKDVFPYPCIGSFRFLDMSIPQSPAYPEILERLKSGQTLLDVGCALGQELRHLVYDGVPSENIYGSDLHDSFFKIGYDLFADTSTLKSKFIISDIFDDNSDLVKELSDKVDIINAASFFHLFTFEQQVTVAKRLIGLLRPVPGSLLVGRQAGSTEPSDPEGEDQPAHFRHNTVTWKRLWERVSVETGTGWEVEAWMDEWIRPDRDSREAFKLRFIVRRV</sequence>
<evidence type="ECO:0000256" key="2">
    <source>
        <dbReference type="ARBA" id="ARBA00022679"/>
    </source>
</evidence>
<proteinExistence type="inferred from homology"/>
<evidence type="ECO:0000256" key="3">
    <source>
        <dbReference type="ARBA" id="ARBA00022691"/>
    </source>
</evidence>
<keyword evidence="6" id="KW-1185">Reference proteome</keyword>
<evidence type="ECO:0000313" key="5">
    <source>
        <dbReference type="EMBL" id="KAJ5108979.1"/>
    </source>
</evidence>
<evidence type="ECO:0000256" key="4">
    <source>
        <dbReference type="ARBA" id="ARBA00038314"/>
    </source>
</evidence>
<comment type="pathway">
    <text evidence="1">Secondary metabolite biosynthesis.</text>
</comment>
<organism evidence="5 6">
    <name type="scientific">Penicillium angulare</name>
    <dbReference type="NCBI Taxonomy" id="116970"/>
    <lineage>
        <taxon>Eukaryota</taxon>
        <taxon>Fungi</taxon>
        <taxon>Dikarya</taxon>
        <taxon>Ascomycota</taxon>
        <taxon>Pezizomycotina</taxon>
        <taxon>Eurotiomycetes</taxon>
        <taxon>Eurotiomycetidae</taxon>
        <taxon>Eurotiales</taxon>
        <taxon>Aspergillaceae</taxon>
        <taxon>Penicillium</taxon>
    </lineage>
</organism>
<dbReference type="Proteomes" id="UP001149165">
    <property type="component" value="Unassembled WGS sequence"/>
</dbReference>
<accession>A0A9W9FYY1</accession>
<reference evidence="5" key="1">
    <citation type="submission" date="2022-11" db="EMBL/GenBank/DDBJ databases">
        <authorList>
            <person name="Petersen C."/>
        </authorList>
    </citation>
    <scope>NUCLEOTIDE SEQUENCE</scope>
    <source>
        <strain evidence="5">IBT 30069</strain>
    </source>
</reference>
<comment type="similarity">
    <text evidence="4">Belongs to the class I-like SAM-binding methyltransferase superfamily.</text>
</comment>
<evidence type="ECO:0008006" key="7">
    <source>
        <dbReference type="Google" id="ProtNLM"/>
    </source>
</evidence>
<dbReference type="OrthoDB" id="2094832at2759"/>
<dbReference type="InterPro" id="IPR029063">
    <property type="entry name" value="SAM-dependent_MTases_sf"/>
</dbReference>
<dbReference type="PANTHER" id="PTHR35897:SF1">
    <property type="entry name" value="METHYLTRANSFERASE AUSD"/>
    <property type="match status" value="1"/>
</dbReference>
<keyword evidence="2" id="KW-0808">Transferase</keyword>
<dbReference type="Gene3D" id="3.40.50.150">
    <property type="entry name" value="Vaccinia Virus protein VP39"/>
    <property type="match status" value="1"/>
</dbReference>
<protein>
    <recommendedName>
        <fullName evidence="7">Methyltransferase domain-containing protein</fullName>
    </recommendedName>
</protein>
<evidence type="ECO:0000256" key="1">
    <source>
        <dbReference type="ARBA" id="ARBA00005179"/>
    </source>
</evidence>
<dbReference type="InterPro" id="IPR051654">
    <property type="entry name" value="Meroterpenoid_MTases"/>
</dbReference>
<name>A0A9W9FYY1_9EURO</name>